<evidence type="ECO:0000313" key="3">
    <source>
        <dbReference type="Proteomes" id="UP001642409"/>
    </source>
</evidence>
<sequence length="720" mass="84375">MSKFQQYRNNPATAYYLNYLQIAEHEKDLSWIVDALFQSTLPIEWEFGTVADSTLNYYWRPPVATHQFIHPMDQYFKDLAQRLRTGASMFPPNSLQHRLCLNPPDVIKDILIMCGYLGIEPQSKMVWLAMCALSCDYNSDFYTLKESYILTGIPSSFYDPEAFENYQKIPVTFYVNKQTHEVFPYDPTFREFTLLIDTEPEADGWCVIPQLSKNEAARLVGEQVLVYDFSSLTSNIIMTQDLSKIKRMKVPNLAHYHLLRNEQDLFRDFLLQNRNISLAFQKTNELIFSGQIARTQHHHVENAINQTEIVFDLNDFQPHTIEKPDEYIEKNFVVPPPVIELKRNQPYLDLNEFEPIVPKEIKVKVDKIINYREKIGDLEEPEVIFNLRCLRAKPVRYNKMYKLFRDQSKYGQMKEKCKNTQELVKIEKLIQTEKNITNYLLEFTAEYIQHFKQPSKHKKIEAIGINRPLNDDNILQQILEPPPYESRFYAQIQLTRKEARTIYDEVMHRPLGSTEHPVDRLVMNEYKRTSDDYIVLTLTCHISYPENESQQTSASKSTTQNITHSDTDILSSKQALQTFQNTKQKVTRPPPILTESLINYTINEVDFIPIKSVDYKQTVCDFFVQKQIQIGRFKFEISKIDSLTKHWLCNSLIKLQKMTTKIEKELILAGQDAFVSNKVRVDFQTIESCLISLRQMGKVLISLFEKLSSIKPEVKLMKFE</sequence>
<comment type="caution">
    <text evidence="1">The sequence shown here is derived from an EMBL/GenBank/DDBJ whole genome shotgun (WGS) entry which is preliminary data.</text>
</comment>
<name>A0AA86R350_9EUKA</name>
<accession>A0AA86R350</accession>
<dbReference type="AlphaFoldDB" id="A0AA86R350"/>
<reference evidence="1" key="1">
    <citation type="submission" date="2023-06" db="EMBL/GenBank/DDBJ databases">
        <authorList>
            <person name="Kurt Z."/>
        </authorList>
    </citation>
    <scope>NUCLEOTIDE SEQUENCE</scope>
</reference>
<protein>
    <submittedName>
        <fullName evidence="1">Uncharacterized protein</fullName>
    </submittedName>
</protein>
<proteinExistence type="predicted"/>
<reference evidence="2 3" key="2">
    <citation type="submission" date="2024-07" db="EMBL/GenBank/DDBJ databases">
        <authorList>
            <person name="Akdeniz Z."/>
        </authorList>
    </citation>
    <scope>NUCLEOTIDE SEQUENCE [LARGE SCALE GENOMIC DNA]</scope>
</reference>
<evidence type="ECO:0000313" key="2">
    <source>
        <dbReference type="EMBL" id="CAL6033968.1"/>
    </source>
</evidence>
<dbReference type="Proteomes" id="UP001642409">
    <property type="component" value="Unassembled WGS sequence"/>
</dbReference>
<evidence type="ECO:0000313" key="1">
    <source>
        <dbReference type="EMBL" id="CAI9970861.1"/>
    </source>
</evidence>
<keyword evidence="3" id="KW-1185">Reference proteome</keyword>
<gene>
    <name evidence="2" type="ORF">HINF_LOCUS35223</name>
    <name evidence="1" type="ORF">HINF_LOCUS58506</name>
</gene>
<dbReference type="EMBL" id="CATOUU010001084">
    <property type="protein sequence ID" value="CAI9970861.1"/>
    <property type="molecule type" value="Genomic_DNA"/>
</dbReference>
<organism evidence="1">
    <name type="scientific">Hexamita inflata</name>
    <dbReference type="NCBI Taxonomy" id="28002"/>
    <lineage>
        <taxon>Eukaryota</taxon>
        <taxon>Metamonada</taxon>
        <taxon>Diplomonadida</taxon>
        <taxon>Hexamitidae</taxon>
        <taxon>Hexamitinae</taxon>
        <taxon>Hexamita</taxon>
    </lineage>
</organism>
<dbReference type="EMBL" id="CAXDID020000127">
    <property type="protein sequence ID" value="CAL6033968.1"/>
    <property type="molecule type" value="Genomic_DNA"/>
</dbReference>